<dbReference type="InterPro" id="IPR015422">
    <property type="entry name" value="PyrdxlP-dep_Trfase_small"/>
</dbReference>
<dbReference type="PANTHER" id="PTHR45229:SF3">
    <property type="entry name" value="BIODEGRADATIVE ARGININE DECARBOXYLASE"/>
    <property type="match status" value="1"/>
</dbReference>
<dbReference type="NCBIfam" id="NF011929">
    <property type="entry name" value="PRK15400.1"/>
    <property type="match status" value="1"/>
</dbReference>
<dbReference type="InterPro" id="IPR015424">
    <property type="entry name" value="PyrdxlP-dep_Trfase"/>
</dbReference>
<evidence type="ECO:0000313" key="7">
    <source>
        <dbReference type="Proteomes" id="UP000004903"/>
    </source>
</evidence>
<dbReference type="GO" id="GO:0030170">
    <property type="term" value="F:pyridoxal phosphate binding"/>
    <property type="evidence" value="ECO:0007669"/>
    <property type="project" value="TreeGrafter"/>
</dbReference>
<dbReference type="InterPro" id="IPR036633">
    <property type="entry name" value="Prn/Lys/Arg_de-COase_C_sf"/>
</dbReference>
<protein>
    <submittedName>
        <fullName evidence="6">Lysine decarboxylase</fullName>
    </submittedName>
</protein>
<keyword evidence="4" id="KW-0456">Lyase</keyword>
<evidence type="ECO:0000259" key="5">
    <source>
        <dbReference type="PROSITE" id="PS00703"/>
    </source>
</evidence>
<gene>
    <name evidence="6" type="ORF">LTSERUB_4180</name>
</gene>
<dbReference type="EMBL" id="AFCT01001526">
    <property type="protein sequence ID" value="EHC84311.1"/>
    <property type="molecule type" value="Genomic_DNA"/>
</dbReference>
<dbReference type="SUPFAM" id="SSF55904">
    <property type="entry name" value="Ornithine decarboxylase C-terminal domain"/>
    <property type="match status" value="1"/>
</dbReference>
<name>G5QMR0_SALRU</name>
<dbReference type="Proteomes" id="UP000004903">
    <property type="component" value="Unassembled WGS sequence"/>
</dbReference>
<dbReference type="Pfam" id="PF03711">
    <property type="entry name" value="OKR_DC_1_C"/>
    <property type="match status" value="1"/>
</dbReference>
<keyword evidence="3" id="KW-0663">Pyridoxal phosphate</keyword>
<accession>G5QMR0</accession>
<keyword evidence="2" id="KW-0210">Decarboxylase</keyword>
<evidence type="ECO:0000313" key="6">
    <source>
        <dbReference type="EMBL" id="EHC84311.1"/>
    </source>
</evidence>
<dbReference type="PROSITE" id="PS00703">
    <property type="entry name" value="OKR_DC_1"/>
    <property type="match status" value="1"/>
</dbReference>
<evidence type="ECO:0000256" key="3">
    <source>
        <dbReference type="ARBA" id="ARBA00022898"/>
    </source>
</evidence>
<feature type="domain" description="Orn/Lys/Arg decarboxylases family 1 pyridoxal-P attachment site" evidence="5">
    <location>
        <begin position="153"/>
        <end position="167"/>
    </location>
</feature>
<dbReference type="Gene3D" id="3.40.640.10">
    <property type="entry name" value="Type I PLP-dependent aspartate aminotransferase-like (Major domain)"/>
    <property type="match status" value="1"/>
</dbReference>
<evidence type="ECO:0000256" key="2">
    <source>
        <dbReference type="ARBA" id="ARBA00022793"/>
    </source>
</evidence>
<dbReference type="FunFam" id="3.90.100.10:FF:000001">
    <property type="entry name" value="Lysine decarboxylase, inducible"/>
    <property type="match status" value="1"/>
</dbReference>
<dbReference type="GO" id="GO:0008792">
    <property type="term" value="F:arginine decarboxylase activity"/>
    <property type="evidence" value="ECO:0007669"/>
    <property type="project" value="TreeGrafter"/>
</dbReference>
<dbReference type="Gene3D" id="3.90.100.10">
    <property type="entry name" value="Orn/Lys/Arg decarboxylase, C-terminal domain"/>
    <property type="match status" value="1"/>
</dbReference>
<dbReference type="InterPro" id="IPR000310">
    <property type="entry name" value="Orn/Lys/Arg_deCO2ase_major_dom"/>
</dbReference>
<dbReference type="NCBIfam" id="NF011928">
    <property type="entry name" value="PRK15399.1"/>
    <property type="match status" value="1"/>
</dbReference>
<dbReference type="GO" id="GO:0006527">
    <property type="term" value="P:L-arginine catabolic process"/>
    <property type="evidence" value="ECO:0007669"/>
    <property type="project" value="TreeGrafter"/>
</dbReference>
<dbReference type="Gene3D" id="3.90.1150.10">
    <property type="entry name" value="Aspartate Aminotransferase, domain 1"/>
    <property type="match status" value="1"/>
</dbReference>
<dbReference type="InterPro" id="IPR008286">
    <property type="entry name" value="Prn/Lys/Arg_de-COase_C"/>
</dbReference>
<reference evidence="6 7" key="1">
    <citation type="journal article" date="2011" name="BMC Genomics">
        <title>Genome sequencing reveals diversification of virulence factor content and possible host adaptation in distinct subpopulations of Salmonella enterica.</title>
        <authorList>
            <person name="den Bakker H.C."/>
            <person name="Moreno Switt A.I."/>
            <person name="Govoni G."/>
            <person name="Cummings C.A."/>
            <person name="Ranieri M.L."/>
            <person name="Degoricija L."/>
            <person name="Hoelzer K."/>
            <person name="Rodriguez-Rivera L.D."/>
            <person name="Brown S."/>
            <person name="Bolchacova E."/>
            <person name="Furtado M.R."/>
            <person name="Wiedmann M."/>
        </authorList>
    </citation>
    <scope>NUCLEOTIDE SEQUENCE [LARGE SCALE GENOMIC DNA]</scope>
    <source>
        <strain evidence="6 7">A4-653</strain>
    </source>
</reference>
<dbReference type="InterPro" id="IPR011193">
    <property type="entry name" value="Orn/lys/arg_de-COase"/>
</dbReference>
<dbReference type="AlphaFoldDB" id="G5QMR0"/>
<dbReference type="PANTHER" id="PTHR45229">
    <property type="entry name" value="CONSTITUTIVE ORNITHINE DECARBOXYLASE"/>
    <property type="match status" value="1"/>
</dbReference>
<proteinExistence type="inferred from homology"/>
<sequence>AERSYMVTNGTSTANKIVGMYSAPAGSTVLIDRNCHKSLTHLMMMSDITPIYFRPTRNAYGILGGIPQSEFQHATIAKRVKETPNATWPVHAVITNSTYDGLLYNTDYIKKTLDVKSIHFDSAWVPYTNFSPIYQGKCGMSGDRVEGKIIYETQSTHKLLAAFSQASMIHVKGDINEETFNEAYMMHTTTSPHYGIVASTETAAAMMKGNAGKRLINGSIERAIKFRKEIKRLKSESDGWFFDVWQPEHIDGAECWPLRSDSAWHGFKNIDNEHMYLDPIKVTILTPGMKKDGTMDEFGIPASLVAKYLDERGIIVEKTGPYNLLFLFSIGIDKTKALSLLRALTEFKRAFDLNLRVKNILPALYREAPEFYENMRIQELAQNIHKLVEHHNLPDLMYRAFEVLPKMVMTPYTAFQKELHGETEEVYLEEMVGRVNANMILPYPPGVPLVMPGEMITEESRPVLEFLQMLCEIGAHYPGFETDIHGAYRQADGRYTVKVLKENTK</sequence>
<evidence type="ECO:0000256" key="1">
    <source>
        <dbReference type="ARBA" id="ARBA00010671"/>
    </source>
</evidence>
<dbReference type="InterPro" id="IPR015421">
    <property type="entry name" value="PyrdxlP-dep_Trfase_major"/>
</dbReference>
<dbReference type="FunFam" id="3.90.1150.10:FF:000016">
    <property type="entry name" value="Lysine decarboxylase, inducible"/>
    <property type="match status" value="1"/>
</dbReference>
<evidence type="ECO:0000256" key="4">
    <source>
        <dbReference type="ARBA" id="ARBA00023239"/>
    </source>
</evidence>
<comment type="similarity">
    <text evidence="1">Belongs to the Orn/Lys/Arg decarboxylase class-I family.</text>
</comment>
<dbReference type="SUPFAM" id="SSF53383">
    <property type="entry name" value="PLP-dependent transferases"/>
    <property type="match status" value="1"/>
</dbReference>
<dbReference type="PATRIC" id="fig|913081.3.peg.3230"/>
<dbReference type="GO" id="GO:0005829">
    <property type="term" value="C:cytosol"/>
    <property type="evidence" value="ECO:0007669"/>
    <property type="project" value="TreeGrafter"/>
</dbReference>
<comment type="caution">
    <text evidence="6">The sequence shown here is derived from an EMBL/GenBank/DDBJ whole genome shotgun (WGS) entry which is preliminary data.</text>
</comment>
<dbReference type="Pfam" id="PF01276">
    <property type="entry name" value="OKR_DC_1"/>
    <property type="match status" value="1"/>
</dbReference>
<feature type="non-terminal residue" evidence="6">
    <location>
        <position position="1"/>
    </location>
</feature>
<organism evidence="6 7">
    <name type="scientific">Salmonella enterica subsp. enterica serovar Rubislaw str. A4-653</name>
    <dbReference type="NCBI Taxonomy" id="913081"/>
    <lineage>
        <taxon>Bacteria</taxon>
        <taxon>Pseudomonadati</taxon>
        <taxon>Pseudomonadota</taxon>
        <taxon>Gammaproteobacteria</taxon>
        <taxon>Enterobacterales</taxon>
        <taxon>Enterobacteriaceae</taxon>
        <taxon>Salmonella</taxon>
    </lineage>
</organism>